<evidence type="ECO:0000256" key="9">
    <source>
        <dbReference type="SAM" id="Phobius"/>
    </source>
</evidence>
<dbReference type="Proteomes" id="UP000468828">
    <property type="component" value="Unassembled WGS sequence"/>
</dbReference>
<feature type="transmembrane region" description="Helical" evidence="9">
    <location>
        <begin position="511"/>
        <end position="530"/>
    </location>
</feature>
<evidence type="ECO:0000313" key="13">
    <source>
        <dbReference type="Proteomes" id="UP000468828"/>
    </source>
</evidence>
<dbReference type="InterPro" id="IPR004638">
    <property type="entry name" value="EmrB-like"/>
</dbReference>
<dbReference type="InterPro" id="IPR036259">
    <property type="entry name" value="MFS_trans_sf"/>
</dbReference>
<dbReference type="FunFam" id="1.20.1720.10:FF:000004">
    <property type="entry name" value="EmrB/QacA family drug resistance transporter"/>
    <property type="match status" value="1"/>
</dbReference>
<feature type="transmembrane region" description="Helical" evidence="9">
    <location>
        <begin position="332"/>
        <end position="350"/>
    </location>
</feature>
<gene>
    <name evidence="12" type="ORF">G3R41_03965</name>
    <name evidence="11" type="ORF">GCU67_03965</name>
</gene>
<dbReference type="RefSeq" id="WP_163609786.1">
    <property type="nucleotide sequence ID" value="NZ_JAAGWB010000012.1"/>
</dbReference>
<protein>
    <submittedName>
        <fullName evidence="11">MFS transporter</fullName>
    </submittedName>
</protein>
<keyword evidence="4" id="KW-1003">Cell membrane</keyword>
<reference evidence="11 13" key="1">
    <citation type="submission" date="2020-01" db="EMBL/GenBank/DDBJ databases">
        <title>the WGS Modestobacter muralis CPCC 204518.</title>
        <authorList>
            <person name="Jiang Z."/>
        </authorList>
    </citation>
    <scope>NUCLEOTIDE SEQUENCE [LARGE SCALE GENOMIC DNA]</scope>
    <source>
        <strain evidence="11 13">DSM 100205</strain>
    </source>
</reference>
<name>A0A6P0EQE6_9ACTN</name>
<dbReference type="GO" id="GO:0005886">
    <property type="term" value="C:plasma membrane"/>
    <property type="evidence" value="ECO:0007669"/>
    <property type="project" value="UniProtKB-SubCell"/>
</dbReference>
<feature type="transmembrane region" description="Helical" evidence="9">
    <location>
        <begin position="71"/>
        <end position="90"/>
    </location>
</feature>
<evidence type="ECO:0000256" key="1">
    <source>
        <dbReference type="ARBA" id="ARBA00004651"/>
    </source>
</evidence>
<evidence type="ECO:0000256" key="5">
    <source>
        <dbReference type="ARBA" id="ARBA00022692"/>
    </source>
</evidence>
<feature type="transmembrane region" description="Helical" evidence="9">
    <location>
        <begin position="163"/>
        <end position="184"/>
    </location>
</feature>
<evidence type="ECO:0000313" key="12">
    <source>
        <dbReference type="EMBL" id="NEN50104.1"/>
    </source>
</evidence>
<evidence type="ECO:0000256" key="2">
    <source>
        <dbReference type="ARBA" id="ARBA00007520"/>
    </source>
</evidence>
<dbReference type="PANTHER" id="PTHR23501">
    <property type="entry name" value="MAJOR FACILITATOR SUPERFAMILY"/>
    <property type="match status" value="1"/>
</dbReference>
<keyword evidence="3" id="KW-0813">Transport</keyword>
<dbReference type="PROSITE" id="PS50850">
    <property type="entry name" value="MFS"/>
    <property type="match status" value="1"/>
</dbReference>
<accession>A0A6P0EQE6</accession>
<evidence type="ECO:0000256" key="4">
    <source>
        <dbReference type="ARBA" id="ARBA00022475"/>
    </source>
</evidence>
<feature type="transmembrane region" description="Helical" evidence="9">
    <location>
        <begin position="102"/>
        <end position="121"/>
    </location>
</feature>
<dbReference type="AlphaFoldDB" id="A0A6P0EQE6"/>
<feature type="compositionally biased region" description="Basic and acidic residues" evidence="8">
    <location>
        <begin position="623"/>
        <end position="641"/>
    </location>
</feature>
<evidence type="ECO:0000256" key="3">
    <source>
        <dbReference type="ARBA" id="ARBA00022448"/>
    </source>
</evidence>
<feature type="transmembrane region" description="Helical" evidence="9">
    <location>
        <begin position="362"/>
        <end position="382"/>
    </location>
</feature>
<feature type="transmembrane region" description="Helical" evidence="9">
    <location>
        <begin position="127"/>
        <end position="151"/>
    </location>
</feature>
<feature type="transmembrane region" description="Helical" evidence="9">
    <location>
        <begin position="388"/>
        <end position="411"/>
    </location>
</feature>
<keyword evidence="6 9" id="KW-1133">Transmembrane helix</keyword>
<feature type="domain" description="Major facilitator superfamily (MFS) profile" evidence="10">
    <location>
        <begin position="37"/>
        <end position="534"/>
    </location>
</feature>
<evidence type="ECO:0000256" key="8">
    <source>
        <dbReference type="SAM" id="MobiDB-lite"/>
    </source>
</evidence>
<dbReference type="PRINTS" id="PR01036">
    <property type="entry name" value="TCRTETB"/>
</dbReference>
<keyword evidence="7 9" id="KW-0472">Membrane</keyword>
<evidence type="ECO:0000313" key="11">
    <source>
        <dbReference type="EMBL" id="NEK93337.1"/>
    </source>
</evidence>
<feature type="transmembrane region" description="Helical" evidence="9">
    <location>
        <begin position="296"/>
        <end position="320"/>
    </location>
</feature>
<dbReference type="InterPro" id="IPR020846">
    <property type="entry name" value="MFS_dom"/>
</dbReference>
<feature type="transmembrane region" description="Helical" evidence="9">
    <location>
        <begin position="252"/>
        <end position="275"/>
    </location>
</feature>
<feature type="compositionally biased region" description="Low complexity" evidence="8">
    <location>
        <begin position="546"/>
        <end position="568"/>
    </location>
</feature>
<dbReference type="Pfam" id="PF07690">
    <property type="entry name" value="MFS_1"/>
    <property type="match status" value="1"/>
</dbReference>
<dbReference type="Gene3D" id="1.20.1720.10">
    <property type="entry name" value="Multidrug resistance protein D"/>
    <property type="match status" value="1"/>
</dbReference>
<feature type="compositionally biased region" description="Basic and acidic residues" evidence="8">
    <location>
        <begin position="577"/>
        <end position="594"/>
    </location>
</feature>
<evidence type="ECO:0000259" key="10">
    <source>
        <dbReference type="PROSITE" id="PS50850"/>
    </source>
</evidence>
<evidence type="ECO:0000256" key="7">
    <source>
        <dbReference type="ARBA" id="ARBA00023136"/>
    </source>
</evidence>
<comment type="similarity">
    <text evidence="2">Belongs to the major facilitator superfamily. TCR/Tet family.</text>
</comment>
<keyword evidence="13" id="KW-1185">Reference proteome</keyword>
<proteinExistence type="inferred from homology"/>
<feature type="region of interest" description="Disordered" evidence="8">
    <location>
        <begin position="546"/>
        <end position="665"/>
    </location>
</feature>
<evidence type="ECO:0000313" key="14">
    <source>
        <dbReference type="Proteomes" id="UP000471152"/>
    </source>
</evidence>
<feature type="transmembrane region" description="Helical" evidence="9">
    <location>
        <begin position="196"/>
        <end position="216"/>
    </location>
</feature>
<dbReference type="GO" id="GO:0022857">
    <property type="term" value="F:transmembrane transporter activity"/>
    <property type="evidence" value="ECO:0007669"/>
    <property type="project" value="InterPro"/>
</dbReference>
<dbReference type="EMBL" id="JAAGWH010000012">
    <property type="protein sequence ID" value="NEK93337.1"/>
    <property type="molecule type" value="Genomic_DNA"/>
</dbReference>
<dbReference type="NCBIfam" id="TIGR00711">
    <property type="entry name" value="efflux_EmrB"/>
    <property type="match status" value="1"/>
</dbReference>
<evidence type="ECO:0000256" key="6">
    <source>
        <dbReference type="ARBA" id="ARBA00022989"/>
    </source>
</evidence>
<comment type="caution">
    <text evidence="11">The sequence shown here is derived from an EMBL/GenBank/DDBJ whole genome shotgun (WGS) entry which is preliminary data.</text>
</comment>
<keyword evidence="5 9" id="KW-0812">Transmembrane</keyword>
<dbReference type="PANTHER" id="PTHR23501:SF197">
    <property type="entry name" value="COMD"/>
    <property type="match status" value="1"/>
</dbReference>
<feature type="transmembrane region" description="Helical" evidence="9">
    <location>
        <begin position="37"/>
        <end position="59"/>
    </location>
</feature>
<dbReference type="Proteomes" id="UP000471152">
    <property type="component" value="Unassembled WGS sequence"/>
</dbReference>
<feature type="compositionally biased region" description="Basic and acidic residues" evidence="8">
    <location>
        <begin position="656"/>
        <end position="665"/>
    </location>
</feature>
<feature type="transmembrane region" description="Helical" evidence="9">
    <location>
        <begin position="228"/>
        <end position="246"/>
    </location>
</feature>
<dbReference type="Gene3D" id="1.20.1250.20">
    <property type="entry name" value="MFS general substrate transporter like domains"/>
    <property type="match status" value="1"/>
</dbReference>
<dbReference type="SUPFAM" id="SSF103473">
    <property type="entry name" value="MFS general substrate transporter"/>
    <property type="match status" value="1"/>
</dbReference>
<dbReference type="EMBL" id="JAAGWB010000012">
    <property type="protein sequence ID" value="NEN50104.1"/>
    <property type="molecule type" value="Genomic_DNA"/>
</dbReference>
<organism evidence="11 13">
    <name type="scientific">Modestobacter muralis</name>
    <dbReference type="NCBI Taxonomy" id="1608614"/>
    <lineage>
        <taxon>Bacteria</taxon>
        <taxon>Bacillati</taxon>
        <taxon>Actinomycetota</taxon>
        <taxon>Actinomycetes</taxon>
        <taxon>Geodermatophilales</taxon>
        <taxon>Geodermatophilaceae</taxon>
        <taxon>Modestobacter</taxon>
    </lineage>
</organism>
<dbReference type="InterPro" id="IPR011701">
    <property type="entry name" value="MFS"/>
</dbReference>
<comment type="subcellular location">
    <subcellularLocation>
        <location evidence="1">Cell membrane</location>
        <topology evidence="1">Multi-pass membrane protein</topology>
    </subcellularLocation>
</comment>
<sequence>MSQTTDHGTGAQRRDARATAAAPDASGAFTHRQIMTILVGLLLGMFLAALDQTVVSTAIRTIADDLDGYDLQAWATTAFLITSTIATPLYGKLSDIYGRRGFYLFAIAVFVVGSALCGFANSMYELAVFRAVQGIGAGGLMSLALAIIADIVPPRERSKYQGYFMAVFGTSSVLGPVIGGFLSGQDSILGITGWRWIFYVNVPLGILALVVVFKVLHLPHTKREHRIDWPGALALVTFLVPLLIVAEQGRTWGWGSTRALVCYAIGVVGFALFVLAERAYKDDALLPLRMFGNRTFAVSSASSIVLGAGMFGGILLLPQYLQIVHGSSPTEAGLQMIPLVMGIMSGSIIAGQTIARTGKYKLFPLVGVVFIVTALVSLSQIVGADTSVWALVPFMLLLGVGLGFNFQPVILAVQNAVSPREIGVATSSVTFFRQMGGTLGTAVFLSVLFTRLPGDIGGAVQDAATANPAIAPQLQQAGAGGTDLSNTSFIQELPAEIALPFKTGFSHSLDVVFLLAAVVVALGFFVLLFLPQLPLRTQSGIQAAQAGKDGDADSPALASANAAGAAAPTSVEPPVDGVDRTGESAVPADDRTVTDRGAAVQPATGPATGTVLGTGSGAAGHPGRHEAADGDTPEGGRHEATAPDQPTGLASVPADHLPEELRRRS</sequence>
<dbReference type="CDD" id="cd17502">
    <property type="entry name" value="MFS_Azr1_MDR_like"/>
    <property type="match status" value="1"/>
</dbReference>
<reference evidence="12 14" key="2">
    <citation type="submission" date="2020-02" db="EMBL/GenBank/DDBJ databases">
        <title>The WGS of Modestobacter muralis DSM 100205.</title>
        <authorList>
            <person name="Jiang Z."/>
        </authorList>
    </citation>
    <scope>NUCLEOTIDE SEQUENCE [LARGE SCALE GENOMIC DNA]</scope>
    <source>
        <strain evidence="12 14">DSM 100205</strain>
    </source>
</reference>